<reference evidence="2" key="1">
    <citation type="submission" date="2017-02" db="UniProtKB">
        <authorList>
            <consortium name="WormBaseParasite"/>
        </authorList>
    </citation>
    <scope>IDENTIFICATION</scope>
</reference>
<organism evidence="1 2">
    <name type="scientific">Ascaris lumbricoides</name>
    <name type="common">Giant roundworm</name>
    <dbReference type="NCBI Taxonomy" id="6252"/>
    <lineage>
        <taxon>Eukaryota</taxon>
        <taxon>Metazoa</taxon>
        <taxon>Ecdysozoa</taxon>
        <taxon>Nematoda</taxon>
        <taxon>Chromadorea</taxon>
        <taxon>Rhabditida</taxon>
        <taxon>Spirurina</taxon>
        <taxon>Ascaridomorpha</taxon>
        <taxon>Ascaridoidea</taxon>
        <taxon>Ascarididae</taxon>
        <taxon>Ascaris</taxon>
    </lineage>
</organism>
<evidence type="ECO:0000313" key="2">
    <source>
        <dbReference type="WBParaSite" id="ALUE_0001927801-mRNA-1"/>
    </source>
</evidence>
<sequence>MGSKIIDAVKYTAETVKGAVVVLFSPNAPIPAWKLDPFMPARPFECGHGGIYLPVFRYYIYSGFIMYGFYKFILPVKPRHKIIHHQIYDNMHHHEVEYWRGIRQKRQDAEYFRKYNPLKKAGEPEVGGHH</sequence>
<accession>A0A0M3IKK4</accession>
<name>A0A0M3IKK4_ASCLU</name>
<dbReference type="Proteomes" id="UP000036681">
    <property type="component" value="Unplaced"/>
</dbReference>
<keyword evidence="1" id="KW-1185">Reference proteome</keyword>
<dbReference type="AlphaFoldDB" id="A0A0M3IKK4"/>
<protein>
    <submittedName>
        <fullName evidence="2">NADH dehydrogenase [ubiquinone] 1 beta subcomplex subunit 7</fullName>
    </submittedName>
</protein>
<evidence type="ECO:0000313" key="1">
    <source>
        <dbReference type="Proteomes" id="UP000036681"/>
    </source>
</evidence>
<proteinExistence type="predicted"/>
<dbReference type="WBParaSite" id="ALUE_0001927801-mRNA-1">
    <property type="protein sequence ID" value="ALUE_0001927801-mRNA-1"/>
    <property type="gene ID" value="ALUE_0001927801"/>
</dbReference>